<feature type="transmembrane region" description="Helical" evidence="8">
    <location>
        <begin position="141"/>
        <end position="157"/>
    </location>
</feature>
<keyword evidence="4" id="KW-1003">Cell membrane</keyword>
<name>A0ABT8ZK24_9SPHN</name>
<proteinExistence type="inferred from homology"/>
<reference evidence="10" key="1">
    <citation type="submission" date="2023-07" db="EMBL/GenBank/DDBJ databases">
        <title>Bacterial whole genome sequence for Sphingobium sp. HBC34.</title>
        <authorList>
            <person name="Le V."/>
            <person name="Ko S.-R."/>
            <person name="Ahn C.-Y."/>
            <person name="Oh H.-M."/>
        </authorList>
    </citation>
    <scope>NUCLEOTIDE SEQUENCE</scope>
    <source>
        <strain evidence="10">HBC34</strain>
    </source>
</reference>
<keyword evidence="7 8" id="KW-0472">Membrane</keyword>
<feature type="domain" description="EamA" evidence="9">
    <location>
        <begin position="4"/>
        <end position="133"/>
    </location>
</feature>
<feature type="transmembrane region" description="Helical" evidence="8">
    <location>
        <begin position="62"/>
        <end position="83"/>
    </location>
</feature>
<gene>
    <name evidence="10" type="primary">rarD</name>
    <name evidence="10" type="ORF">Q4610_05460</name>
</gene>
<sequence>MAGLAAYGLWGLLPLFFRLLHHVDPVEIVTQRILWSLLLILSLLALRRGLPAFFLVLRDRRLVLALTISALMIGLNWLTYVWAVNQGHVLAASLGYFLNPLVNVTLGVLVLKERLRRPQLLAIGIAAIGVAILAASALTTLWISLTLAISFAFYALVRKLTPVAPMAGLGVETALLAPLAVGYLVWEAQHGGIGFGQDMATTSLLILAGAVTTVPLLLFAVAAQRLPMAMLGLLQYITPMLQFFCGVLLFGEKLGLGQMLSFGLIWVGLILFASDGIAVARRNRLATA</sequence>
<evidence type="ECO:0000256" key="4">
    <source>
        <dbReference type="ARBA" id="ARBA00022475"/>
    </source>
</evidence>
<keyword evidence="3" id="KW-0813">Transport</keyword>
<dbReference type="InterPro" id="IPR000620">
    <property type="entry name" value="EamA_dom"/>
</dbReference>
<dbReference type="SUPFAM" id="SSF103481">
    <property type="entry name" value="Multidrug resistance efflux transporter EmrE"/>
    <property type="match status" value="2"/>
</dbReference>
<comment type="caution">
    <text evidence="10">The sequence shown here is derived from an EMBL/GenBank/DDBJ whole genome shotgun (WGS) entry which is preliminary data.</text>
</comment>
<keyword evidence="6 8" id="KW-1133">Transmembrane helix</keyword>
<feature type="transmembrane region" description="Helical" evidence="8">
    <location>
        <begin position="230"/>
        <end position="250"/>
    </location>
</feature>
<dbReference type="PANTHER" id="PTHR22911">
    <property type="entry name" value="ACYL-MALONYL CONDENSING ENZYME-RELATED"/>
    <property type="match status" value="1"/>
</dbReference>
<dbReference type="RefSeq" id="WP_304534989.1">
    <property type="nucleotide sequence ID" value="NZ_JAUQOM010000002.1"/>
</dbReference>
<evidence type="ECO:0000256" key="1">
    <source>
        <dbReference type="ARBA" id="ARBA00004651"/>
    </source>
</evidence>
<feature type="transmembrane region" description="Helical" evidence="8">
    <location>
        <begin position="33"/>
        <end position="50"/>
    </location>
</feature>
<dbReference type="InterPro" id="IPR037185">
    <property type="entry name" value="EmrE-like"/>
</dbReference>
<feature type="transmembrane region" description="Helical" evidence="8">
    <location>
        <begin position="89"/>
        <end position="111"/>
    </location>
</feature>
<dbReference type="EMBL" id="JAUQOM010000002">
    <property type="protein sequence ID" value="MDO7834488.1"/>
    <property type="molecule type" value="Genomic_DNA"/>
</dbReference>
<dbReference type="Pfam" id="PF00892">
    <property type="entry name" value="EamA"/>
    <property type="match status" value="2"/>
</dbReference>
<keyword evidence="5 8" id="KW-0812">Transmembrane</keyword>
<evidence type="ECO:0000256" key="3">
    <source>
        <dbReference type="ARBA" id="ARBA00022448"/>
    </source>
</evidence>
<evidence type="ECO:0000313" key="10">
    <source>
        <dbReference type="EMBL" id="MDO7834488.1"/>
    </source>
</evidence>
<feature type="transmembrane region" description="Helical" evidence="8">
    <location>
        <begin position="204"/>
        <end position="223"/>
    </location>
</feature>
<feature type="transmembrane region" description="Helical" evidence="8">
    <location>
        <begin position="118"/>
        <end position="135"/>
    </location>
</feature>
<organism evidence="10 11">
    <name type="scientific">Sphingobium cyanobacteriorum</name>
    <dbReference type="NCBI Taxonomy" id="3063954"/>
    <lineage>
        <taxon>Bacteria</taxon>
        <taxon>Pseudomonadati</taxon>
        <taxon>Pseudomonadota</taxon>
        <taxon>Alphaproteobacteria</taxon>
        <taxon>Sphingomonadales</taxon>
        <taxon>Sphingomonadaceae</taxon>
        <taxon>Sphingobium</taxon>
    </lineage>
</organism>
<evidence type="ECO:0000259" key="9">
    <source>
        <dbReference type="Pfam" id="PF00892"/>
    </source>
</evidence>
<accession>A0ABT8ZK24</accession>
<evidence type="ECO:0000256" key="6">
    <source>
        <dbReference type="ARBA" id="ARBA00022989"/>
    </source>
</evidence>
<evidence type="ECO:0000256" key="2">
    <source>
        <dbReference type="ARBA" id="ARBA00007362"/>
    </source>
</evidence>
<feature type="domain" description="EamA" evidence="9">
    <location>
        <begin position="143"/>
        <end position="272"/>
    </location>
</feature>
<keyword evidence="11" id="KW-1185">Reference proteome</keyword>
<dbReference type="InterPro" id="IPR004626">
    <property type="entry name" value="RarD"/>
</dbReference>
<feature type="transmembrane region" description="Helical" evidence="8">
    <location>
        <begin position="256"/>
        <end position="280"/>
    </location>
</feature>
<evidence type="ECO:0000256" key="5">
    <source>
        <dbReference type="ARBA" id="ARBA00022692"/>
    </source>
</evidence>
<comment type="similarity">
    <text evidence="2">Belongs to the EamA transporter family.</text>
</comment>
<comment type="subcellular location">
    <subcellularLocation>
        <location evidence="1">Cell membrane</location>
        <topology evidence="1">Multi-pass membrane protein</topology>
    </subcellularLocation>
</comment>
<protein>
    <submittedName>
        <fullName evidence="10">EamA family transporter RarD</fullName>
    </submittedName>
</protein>
<evidence type="ECO:0000256" key="8">
    <source>
        <dbReference type="SAM" id="Phobius"/>
    </source>
</evidence>
<dbReference type="Proteomes" id="UP001176471">
    <property type="component" value="Unassembled WGS sequence"/>
</dbReference>
<evidence type="ECO:0000256" key="7">
    <source>
        <dbReference type="ARBA" id="ARBA00023136"/>
    </source>
</evidence>
<dbReference type="NCBIfam" id="TIGR00688">
    <property type="entry name" value="rarD"/>
    <property type="match status" value="1"/>
</dbReference>
<evidence type="ECO:0000313" key="11">
    <source>
        <dbReference type="Proteomes" id="UP001176471"/>
    </source>
</evidence>
<feature type="transmembrane region" description="Helical" evidence="8">
    <location>
        <begin position="164"/>
        <end position="184"/>
    </location>
</feature>
<dbReference type="PANTHER" id="PTHR22911:SF137">
    <property type="entry name" value="SOLUTE CARRIER FAMILY 35 MEMBER G2-RELATED"/>
    <property type="match status" value="1"/>
</dbReference>